<sequence>MDNVKSILDTMEEYAAVQHVPIISREGGQLLQEVAAAVKPVAVLELGTAIGYSTLLLATTLTIGGKITTIEQDENRIAIAKQFLSDAGVLGQIKFIAGDAGEVVPQLVDKFDLVFIDAAKGQYLDYLHKVMDKLSPGAVVIADNVLFRGWVLDDKAAPKRFRTIVKRLKAYLEFVANDFRFKTTIHHIGDGMAVSYYQGETNQ</sequence>
<dbReference type="InterPro" id="IPR043675">
    <property type="entry name" value="TrmR_methyltr"/>
</dbReference>
<dbReference type="PANTHER" id="PTHR43836">
    <property type="entry name" value="CATECHOL O-METHYLTRANSFERASE 1-RELATED"/>
    <property type="match status" value="1"/>
</dbReference>
<feature type="binding site" evidence="4">
    <location>
        <position position="143"/>
    </location>
    <ligand>
        <name>Mg(2+)</name>
        <dbReference type="ChEBI" id="CHEBI:18420"/>
    </ligand>
</feature>
<keyword evidence="3 4" id="KW-0949">S-adenosyl-L-methionine</keyword>
<keyword evidence="2 4" id="KW-0808">Transferase</keyword>
<dbReference type="PROSITE" id="PS51682">
    <property type="entry name" value="SAM_OMT_I"/>
    <property type="match status" value="1"/>
</dbReference>
<gene>
    <name evidence="4" type="primary">trmR</name>
    <name evidence="5" type="ORF">SAMN04488500_105247</name>
</gene>
<dbReference type="GO" id="GO:0008171">
    <property type="term" value="F:O-methyltransferase activity"/>
    <property type="evidence" value="ECO:0007669"/>
    <property type="project" value="InterPro"/>
</dbReference>
<comment type="function">
    <text evidence="4">Catalyzes the methylation of 5-hydroxyuridine (ho5U) to form 5-methoxyuridine (mo5U) at position 34 in tRNAs.</text>
</comment>
<evidence type="ECO:0000313" key="6">
    <source>
        <dbReference type="Proteomes" id="UP000192738"/>
    </source>
</evidence>
<dbReference type="GO" id="GO:0016300">
    <property type="term" value="F:tRNA (uridine) methyltransferase activity"/>
    <property type="evidence" value="ECO:0007669"/>
    <property type="project" value="UniProtKB-UniRule"/>
</dbReference>
<evidence type="ECO:0000256" key="3">
    <source>
        <dbReference type="ARBA" id="ARBA00022691"/>
    </source>
</evidence>
<proteinExistence type="inferred from homology"/>
<dbReference type="HAMAP" id="MF_02217">
    <property type="entry name" value="TrmR_methyltr"/>
    <property type="match status" value="1"/>
</dbReference>
<comment type="subunit">
    <text evidence="4">Homodimer.</text>
</comment>
<dbReference type="EMBL" id="FWXI01000005">
    <property type="protein sequence ID" value="SMC59239.1"/>
    <property type="molecule type" value="Genomic_DNA"/>
</dbReference>
<dbReference type="RefSeq" id="WP_084575160.1">
    <property type="nucleotide sequence ID" value="NZ_CP155572.1"/>
</dbReference>
<dbReference type="Gene3D" id="3.40.50.150">
    <property type="entry name" value="Vaccinia Virus protein VP39"/>
    <property type="match status" value="1"/>
</dbReference>
<feature type="binding site" evidence="4">
    <location>
        <position position="117"/>
    </location>
    <ligand>
        <name>Mg(2+)</name>
        <dbReference type="ChEBI" id="CHEBI:18420"/>
    </ligand>
</feature>
<dbReference type="AlphaFoldDB" id="A0A1W2AET3"/>
<reference evidence="5 6" key="1">
    <citation type="submission" date="2017-04" db="EMBL/GenBank/DDBJ databases">
        <authorList>
            <person name="Afonso C.L."/>
            <person name="Miller P.J."/>
            <person name="Scott M.A."/>
            <person name="Spackman E."/>
            <person name="Goraichik I."/>
            <person name="Dimitrov K.M."/>
            <person name="Suarez D.L."/>
            <person name="Swayne D.E."/>
        </authorList>
    </citation>
    <scope>NUCLEOTIDE SEQUENCE [LARGE SCALE GENOMIC DNA]</scope>
    <source>
        <strain evidence="5 6">DSM 5090</strain>
    </source>
</reference>
<feature type="binding site" evidence="4">
    <location>
        <position position="23"/>
    </location>
    <ligand>
        <name>S-adenosyl-L-methionine</name>
        <dbReference type="ChEBI" id="CHEBI:59789"/>
    </ligand>
</feature>
<keyword evidence="4" id="KW-0819">tRNA processing</keyword>
<feature type="binding site" evidence="4">
    <location>
        <position position="117"/>
    </location>
    <ligand>
        <name>S-adenosyl-L-methionine</name>
        <dbReference type="ChEBI" id="CHEBI:59789"/>
    </ligand>
</feature>
<dbReference type="InterPro" id="IPR002935">
    <property type="entry name" value="SAM_O-MeTrfase"/>
</dbReference>
<evidence type="ECO:0000256" key="2">
    <source>
        <dbReference type="ARBA" id="ARBA00022679"/>
    </source>
</evidence>
<evidence type="ECO:0000256" key="1">
    <source>
        <dbReference type="ARBA" id="ARBA00022603"/>
    </source>
</evidence>
<feature type="binding site" evidence="4">
    <location>
        <begin position="99"/>
        <end position="100"/>
    </location>
    <ligand>
        <name>S-adenosyl-L-methionine</name>
        <dbReference type="ChEBI" id="CHEBI:59789"/>
    </ligand>
</feature>
<protein>
    <recommendedName>
        <fullName evidence="4">tRNA 5-hydroxyuridine methyltransferase</fullName>
        <ecNumber evidence="4">2.1.1.-</ecNumber>
    </recommendedName>
    <alternativeName>
        <fullName evidence="4">ho5U methyltransferase</fullName>
    </alternativeName>
</protein>
<keyword evidence="4" id="KW-0479">Metal-binding</keyword>
<keyword evidence="6" id="KW-1185">Reference proteome</keyword>
<comment type="catalytic activity">
    <reaction evidence="4">
        <text>5-hydroxyuridine(34) in tRNA + S-adenosyl-L-methionine = 5-methoxyuridine(34) in tRNA + S-adenosyl-L-homocysteine + H(+)</text>
        <dbReference type="Rhea" id="RHEA:60524"/>
        <dbReference type="Rhea" id="RHEA-COMP:13381"/>
        <dbReference type="Rhea" id="RHEA-COMP:15591"/>
        <dbReference type="ChEBI" id="CHEBI:15378"/>
        <dbReference type="ChEBI" id="CHEBI:57856"/>
        <dbReference type="ChEBI" id="CHEBI:59789"/>
        <dbReference type="ChEBI" id="CHEBI:136877"/>
        <dbReference type="ChEBI" id="CHEBI:143860"/>
    </reaction>
</comment>
<dbReference type="OrthoDB" id="9799672at2"/>
<evidence type="ECO:0000313" key="5">
    <source>
        <dbReference type="EMBL" id="SMC59239.1"/>
    </source>
</evidence>
<dbReference type="STRING" id="112901.SAMN04488500_105247"/>
<dbReference type="CDD" id="cd02440">
    <property type="entry name" value="AdoMet_MTases"/>
    <property type="match status" value="1"/>
</dbReference>
<dbReference type="EC" id="2.1.1.-" evidence="4"/>
<accession>A0A1W2AET3</accession>
<dbReference type="SUPFAM" id="SSF53335">
    <property type="entry name" value="S-adenosyl-L-methionine-dependent methyltransferases"/>
    <property type="match status" value="1"/>
</dbReference>
<dbReference type="GO" id="GO:0030488">
    <property type="term" value="P:tRNA methylation"/>
    <property type="evidence" value="ECO:0007669"/>
    <property type="project" value="UniProtKB-UniRule"/>
</dbReference>
<dbReference type="PANTHER" id="PTHR43836:SF2">
    <property type="entry name" value="CATECHOL O-METHYLTRANSFERASE 1-RELATED"/>
    <property type="match status" value="1"/>
</dbReference>
<feature type="binding site" evidence="4">
    <location>
        <position position="71"/>
    </location>
    <ligand>
        <name>S-adenosyl-L-methionine</name>
        <dbReference type="ChEBI" id="CHEBI:59789"/>
    </ligand>
</feature>
<dbReference type="Pfam" id="PF01596">
    <property type="entry name" value="Methyltransf_3"/>
    <property type="match status" value="1"/>
</dbReference>
<keyword evidence="1 4" id="KW-0489">Methyltransferase</keyword>
<feature type="binding site" evidence="4">
    <location>
        <position position="144"/>
    </location>
    <ligand>
        <name>Mg(2+)</name>
        <dbReference type="ChEBI" id="CHEBI:18420"/>
    </ligand>
</feature>
<dbReference type="InterPro" id="IPR029063">
    <property type="entry name" value="SAM-dependent_MTases_sf"/>
</dbReference>
<dbReference type="Proteomes" id="UP000192738">
    <property type="component" value="Unassembled WGS sequence"/>
</dbReference>
<keyword evidence="4" id="KW-0460">Magnesium</keyword>
<organism evidence="5 6">
    <name type="scientific">Sporomusa malonica</name>
    <dbReference type="NCBI Taxonomy" id="112901"/>
    <lineage>
        <taxon>Bacteria</taxon>
        <taxon>Bacillati</taxon>
        <taxon>Bacillota</taxon>
        <taxon>Negativicutes</taxon>
        <taxon>Selenomonadales</taxon>
        <taxon>Sporomusaceae</taxon>
        <taxon>Sporomusa</taxon>
    </lineage>
</organism>
<comment type="similarity">
    <text evidence="4">Belongs to the class I-like SAM-binding methyltransferase superfamily. Cation-dependent O-methyltransferase family.</text>
</comment>
<dbReference type="GO" id="GO:0000287">
    <property type="term" value="F:magnesium ion binding"/>
    <property type="evidence" value="ECO:0007669"/>
    <property type="project" value="UniProtKB-UniRule"/>
</dbReference>
<name>A0A1W2AET3_9FIRM</name>
<feature type="binding site" evidence="4">
    <location>
        <position position="53"/>
    </location>
    <ligand>
        <name>S-adenosyl-L-methionine</name>
        <dbReference type="ChEBI" id="CHEBI:59789"/>
    </ligand>
</feature>
<evidence type="ECO:0000256" key="4">
    <source>
        <dbReference type="HAMAP-Rule" id="MF_02217"/>
    </source>
</evidence>